<gene>
    <name evidence="5" type="ORF">SAMN02787118_101752</name>
</gene>
<dbReference type="PANTHER" id="PTHR43819">
    <property type="entry name" value="ARCHAEAL-TYPE GLUTAMATE SYNTHASE [NADPH]"/>
    <property type="match status" value="1"/>
</dbReference>
<dbReference type="GO" id="GO:0006537">
    <property type="term" value="P:glutamate biosynthetic process"/>
    <property type="evidence" value="ECO:0007669"/>
    <property type="project" value="InterPro"/>
</dbReference>
<dbReference type="AlphaFoldDB" id="A0A1I2AMI2"/>
<evidence type="ECO:0000256" key="2">
    <source>
        <dbReference type="PIRNR" id="PIRNR006429"/>
    </source>
</evidence>
<dbReference type="InterPro" id="IPR013785">
    <property type="entry name" value="Aldolase_TIM"/>
</dbReference>
<dbReference type="PANTHER" id="PTHR43819:SF1">
    <property type="entry name" value="ARCHAEAL-TYPE GLUTAMATE SYNTHASE [NADPH]"/>
    <property type="match status" value="1"/>
</dbReference>
<dbReference type="CDD" id="cd02808">
    <property type="entry name" value="GltS_FMN"/>
    <property type="match status" value="1"/>
</dbReference>
<protein>
    <submittedName>
        <fullName evidence="5">Glutamate synthase domain-containing protein 2</fullName>
    </submittedName>
</protein>
<accession>A0A1I2AMI2</accession>
<dbReference type="InterPro" id="IPR024188">
    <property type="entry name" value="GltB"/>
</dbReference>
<dbReference type="Pfam" id="PF01645">
    <property type="entry name" value="Glu_synthase"/>
    <property type="match status" value="1"/>
</dbReference>
<evidence type="ECO:0000256" key="1">
    <source>
        <dbReference type="ARBA" id="ARBA00009716"/>
    </source>
</evidence>
<evidence type="ECO:0000256" key="3">
    <source>
        <dbReference type="SAM" id="Phobius"/>
    </source>
</evidence>
<dbReference type="GO" id="GO:0015930">
    <property type="term" value="F:glutamate synthase activity"/>
    <property type="evidence" value="ECO:0007669"/>
    <property type="project" value="InterPro"/>
</dbReference>
<dbReference type="Gene3D" id="3.20.20.70">
    <property type="entry name" value="Aldolase class I"/>
    <property type="match status" value="1"/>
</dbReference>
<comment type="similarity">
    <text evidence="1 2">Belongs to the glutamate synthase family.</text>
</comment>
<keyword evidence="3" id="KW-1133">Transmembrane helix</keyword>
<sequence length="522" mass="55589">MPAFAPFRPMGLTHGVHRMLLPLFIALGATGAVVLAWAVSPWWWWAAAVLLALTALAVRDLAQRRHAVLRNRPLLGHLRFLPRPDDGDVRGIVYERAGGVEAEEPFGTGLDLYGNGYEYLEPSMCPVEMPDEPPVVRVGGPDCTQPYDMALLNVSAMSFGALSSHAILALSRGAALGGFAHDTGEGGLSDHHLRGGGDLIWEIGSGYFGCRTPEGGFEAREFADKAALPEVKCVSLKLSQGAQPGIGGVLPGAKVSAEIARARGAPKGEAVVSPPYHRVFSTPRELVCFLARMRELAGGKPTGFKLCVGSRRQFLAVCKAMLAEGVSPDFIVVDGAEGGTGAAPPEFAASLGTPLTEGLITVHNALVGTGLRDRVRIGASGRVATGSDIVKRLAQGADYTNAARAMMFALGCLQARRCHTNTCPVGVATQDPRRVRALDVADKSARVHRYQRATVRSASRIMAAMGVRDPAELGPHQLLRRTDPATVRSYAQLYEWLEPGVLLAEPPASWEADWKAADPDAF</sequence>
<dbReference type="SUPFAM" id="SSF51395">
    <property type="entry name" value="FMN-linked oxidoreductases"/>
    <property type="match status" value="1"/>
</dbReference>
<organism evidence="5 6">
    <name type="scientific">Streptomyces mirabilis</name>
    <dbReference type="NCBI Taxonomy" id="68239"/>
    <lineage>
        <taxon>Bacteria</taxon>
        <taxon>Bacillati</taxon>
        <taxon>Actinomycetota</taxon>
        <taxon>Actinomycetes</taxon>
        <taxon>Kitasatosporales</taxon>
        <taxon>Streptomycetaceae</taxon>
        <taxon>Streptomyces</taxon>
    </lineage>
</organism>
<feature type="transmembrane region" description="Helical" evidence="3">
    <location>
        <begin position="43"/>
        <end position="62"/>
    </location>
</feature>
<dbReference type="Proteomes" id="UP000181942">
    <property type="component" value="Unassembled WGS sequence"/>
</dbReference>
<evidence type="ECO:0000259" key="4">
    <source>
        <dbReference type="Pfam" id="PF01645"/>
    </source>
</evidence>
<evidence type="ECO:0000313" key="6">
    <source>
        <dbReference type="Proteomes" id="UP000181942"/>
    </source>
</evidence>
<evidence type="ECO:0000313" key="5">
    <source>
        <dbReference type="EMBL" id="SFE45112.1"/>
    </source>
</evidence>
<dbReference type="PIRSF" id="PIRSF006429">
    <property type="entry name" value="GOGAT_lg_2"/>
    <property type="match status" value="1"/>
</dbReference>
<keyword evidence="3" id="KW-0472">Membrane</keyword>
<keyword evidence="3" id="KW-0812">Transmembrane</keyword>
<dbReference type="InterPro" id="IPR002932">
    <property type="entry name" value="Glu_synthdom"/>
</dbReference>
<reference evidence="5 6" key="1">
    <citation type="submission" date="2016-10" db="EMBL/GenBank/DDBJ databases">
        <authorList>
            <person name="de Groot N.N."/>
        </authorList>
    </citation>
    <scope>NUCLEOTIDE SEQUENCE [LARGE SCALE GENOMIC DNA]</scope>
    <source>
        <strain evidence="5 6">OK461</strain>
    </source>
</reference>
<feature type="transmembrane region" description="Helical" evidence="3">
    <location>
        <begin position="20"/>
        <end position="37"/>
    </location>
</feature>
<dbReference type="EMBL" id="FONR01000001">
    <property type="protein sequence ID" value="SFE45112.1"/>
    <property type="molecule type" value="Genomic_DNA"/>
</dbReference>
<feature type="domain" description="Glutamate synthase" evidence="4">
    <location>
        <begin position="152"/>
        <end position="467"/>
    </location>
</feature>
<proteinExistence type="inferred from homology"/>
<name>A0A1I2AMI2_9ACTN</name>